<feature type="transmembrane region" description="Helical" evidence="7">
    <location>
        <begin position="199"/>
        <end position="218"/>
    </location>
</feature>
<feature type="transmembrane region" description="Helical" evidence="7">
    <location>
        <begin position="424"/>
        <end position="443"/>
    </location>
</feature>
<dbReference type="EMBL" id="RXLP01000027">
    <property type="protein sequence ID" value="TCD53610.1"/>
    <property type="molecule type" value="Genomic_DNA"/>
</dbReference>
<dbReference type="InterPro" id="IPR036259">
    <property type="entry name" value="MFS_trans_sf"/>
</dbReference>
<feature type="transmembrane region" description="Helical" evidence="7">
    <location>
        <begin position="139"/>
        <end position="160"/>
    </location>
</feature>
<gene>
    <name evidence="9" type="ORF">EJ419_08200</name>
</gene>
<keyword evidence="5 7" id="KW-1133">Transmembrane helix</keyword>
<evidence type="ECO:0000313" key="10">
    <source>
        <dbReference type="Proteomes" id="UP000291289"/>
    </source>
</evidence>
<reference evidence="9 10" key="1">
    <citation type="submission" date="2018-12" db="EMBL/GenBank/DDBJ databases">
        <title>Alloscrdovia theropitheci sp. nov: a novel taxon from the feces of the bleeding-herat monkey (Theropithecus geleda).</title>
        <authorList>
            <person name="Modesto M."/>
        </authorList>
    </citation>
    <scope>NUCLEOTIDE SEQUENCE [LARGE SCALE GENOMIC DNA]</scope>
    <source>
        <strain evidence="9 10">GLDI4/2</strain>
    </source>
</reference>
<keyword evidence="10" id="KW-1185">Reference proteome</keyword>
<feature type="transmembrane region" description="Helical" evidence="7">
    <location>
        <begin position="261"/>
        <end position="280"/>
    </location>
</feature>
<dbReference type="Proteomes" id="UP000291289">
    <property type="component" value="Unassembled WGS sequence"/>
</dbReference>
<dbReference type="Gene3D" id="1.20.1720.10">
    <property type="entry name" value="Multidrug resistance protein D"/>
    <property type="match status" value="1"/>
</dbReference>
<dbReference type="AlphaFoldDB" id="A0A4R0QVX1"/>
<evidence type="ECO:0000256" key="7">
    <source>
        <dbReference type="SAM" id="Phobius"/>
    </source>
</evidence>
<feature type="transmembrane region" description="Helical" evidence="7">
    <location>
        <begin position="224"/>
        <end position="241"/>
    </location>
</feature>
<feature type="transmembrane region" description="Helical" evidence="7">
    <location>
        <begin position="321"/>
        <end position="344"/>
    </location>
</feature>
<evidence type="ECO:0000259" key="8">
    <source>
        <dbReference type="PROSITE" id="PS50850"/>
    </source>
</evidence>
<dbReference type="GO" id="GO:0022857">
    <property type="term" value="F:transmembrane transporter activity"/>
    <property type="evidence" value="ECO:0007669"/>
    <property type="project" value="InterPro"/>
</dbReference>
<evidence type="ECO:0000256" key="6">
    <source>
        <dbReference type="ARBA" id="ARBA00023136"/>
    </source>
</evidence>
<comment type="caution">
    <text evidence="9">The sequence shown here is derived from an EMBL/GenBank/DDBJ whole genome shotgun (WGS) entry which is preliminary data.</text>
</comment>
<comment type="subcellular location">
    <subcellularLocation>
        <location evidence="1">Cell membrane</location>
        <topology evidence="1">Multi-pass membrane protein</topology>
    </subcellularLocation>
</comment>
<feature type="transmembrane region" description="Helical" evidence="7">
    <location>
        <begin position="166"/>
        <end position="187"/>
    </location>
</feature>
<feature type="transmembrane region" description="Helical" evidence="7">
    <location>
        <begin position="7"/>
        <end position="27"/>
    </location>
</feature>
<evidence type="ECO:0000256" key="2">
    <source>
        <dbReference type="ARBA" id="ARBA00022448"/>
    </source>
</evidence>
<dbReference type="PANTHER" id="PTHR42718:SF46">
    <property type="entry name" value="BLR6921 PROTEIN"/>
    <property type="match status" value="1"/>
</dbReference>
<keyword evidence="6 7" id="KW-0472">Membrane</keyword>
<feature type="transmembrane region" description="Helical" evidence="7">
    <location>
        <begin position="292"/>
        <end position="314"/>
    </location>
</feature>
<feature type="domain" description="Major facilitator superfamily (MFS) profile" evidence="8">
    <location>
        <begin position="14"/>
        <end position="450"/>
    </location>
</feature>
<dbReference type="InterPro" id="IPR011701">
    <property type="entry name" value="MFS"/>
</dbReference>
<organism evidence="9 10">
    <name type="scientific">Alloscardovia theropitheci</name>
    <dbReference type="NCBI Taxonomy" id="2496842"/>
    <lineage>
        <taxon>Bacteria</taxon>
        <taxon>Bacillati</taxon>
        <taxon>Actinomycetota</taxon>
        <taxon>Actinomycetes</taxon>
        <taxon>Bifidobacteriales</taxon>
        <taxon>Bifidobacteriaceae</taxon>
        <taxon>Alloscardovia</taxon>
    </lineage>
</organism>
<feature type="transmembrane region" description="Helical" evidence="7">
    <location>
        <begin position="47"/>
        <end position="67"/>
    </location>
</feature>
<dbReference type="PANTHER" id="PTHR42718">
    <property type="entry name" value="MAJOR FACILITATOR SUPERFAMILY MULTIDRUG TRANSPORTER MFSC"/>
    <property type="match status" value="1"/>
</dbReference>
<dbReference type="RefSeq" id="WP_131285431.1">
    <property type="nucleotide sequence ID" value="NZ_RXLP01000027.1"/>
</dbReference>
<feature type="transmembrane region" description="Helical" evidence="7">
    <location>
        <begin position="109"/>
        <end position="127"/>
    </location>
</feature>
<proteinExistence type="predicted"/>
<sequence>MKKDENAVKGFGIILPIVLLTYFMILLDNSIIFTSTVHISNDLSMSSSQIAWVSNAYALTFGGLLLFFGRLGDIYGRKYVFLAGLVIFTIASFLVGVSQSATMIIAMRAFQGIGSAILAPTTLALLMDTYKGEKRSRAIAYYGVTAGLGSSFGLLIGGLITSYSNWRYGFLINVPVGILMCILTWIFVPQSERNSKSRVDWWGAVFSVIAFSGLVYFIDGQWLRLYAGLLSLLAFVCLIIVESKHQQPLMPLSLFRSGIRASAYISRFFFMAASMSYFFLMPQALQNFYGFTPFQAALAFIPMTATQFVVSLLVNKLSDKFSHIAVLIAGAVIDGIGIALGALIGLNYGYVWGVAIPMLLIGIGQGLVVAPMTIKAVEGANETESGAASGVVNTVHQIGGAVGLSIVTLLTANIIEANVMIVRAQYIMLIFAVIMVLAGINIARVEKTHRN</sequence>
<evidence type="ECO:0000256" key="1">
    <source>
        <dbReference type="ARBA" id="ARBA00004651"/>
    </source>
</evidence>
<keyword evidence="2" id="KW-0813">Transport</keyword>
<keyword evidence="3" id="KW-1003">Cell membrane</keyword>
<feature type="transmembrane region" description="Helical" evidence="7">
    <location>
        <begin position="350"/>
        <end position="370"/>
    </location>
</feature>
<protein>
    <submittedName>
        <fullName evidence="9">MFS transporter</fullName>
    </submittedName>
</protein>
<dbReference type="SUPFAM" id="SSF103473">
    <property type="entry name" value="MFS general substrate transporter"/>
    <property type="match status" value="1"/>
</dbReference>
<evidence type="ECO:0000256" key="5">
    <source>
        <dbReference type="ARBA" id="ARBA00022989"/>
    </source>
</evidence>
<name>A0A4R0QVX1_9BIFI</name>
<feature type="transmembrane region" description="Helical" evidence="7">
    <location>
        <begin position="391"/>
        <end position="412"/>
    </location>
</feature>
<evidence type="ECO:0000256" key="3">
    <source>
        <dbReference type="ARBA" id="ARBA00022475"/>
    </source>
</evidence>
<dbReference type="GO" id="GO:0005886">
    <property type="term" value="C:plasma membrane"/>
    <property type="evidence" value="ECO:0007669"/>
    <property type="project" value="UniProtKB-SubCell"/>
</dbReference>
<dbReference type="PROSITE" id="PS50850">
    <property type="entry name" value="MFS"/>
    <property type="match status" value="1"/>
</dbReference>
<accession>A0A4R0QVX1</accession>
<dbReference type="Gene3D" id="1.20.1250.20">
    <property type="entry name" value="MFS general substrate transporter like domains"/>
    <property type="match status" value="1"/>
</dbReference>
<dbReference type="CDD" id="cd17321">
    <property type="entry name" value="MFS_MMR_MDR_like"/>
    <property type="match status" value="1"/>
</dbReference>
<feature type="transmembrane region" description="Helical" evidence="7">
    <location>
        <begin position="79"/>
        <end position="97"/>
    </location>
</feature>
<dbReference type="InterPro" id="IPR020846">
    <property type="entry name" value="MFS_dom"/>
</dbReference>
<evidence type="ECO:0000256" key="4">
    <source>
        <dbReference type="ARBA" id="ARBA00022692"/>
    </source>
</evidence>
<keyword evidence="4 7" id="KW-0812">Transmembrane</keyword>
<dbReference type="Pfam" id="PF07690">
    <property type="entry name" value="MFS_1"/>
    <property type="match status" value="1"/>
</dbReference>
<dbReference type="OrthoDB" id="3218494at2"/>
<evidence type="ECO:0000313" key="9">
    <source>
        <dbReference type="EMBL" id="TCD53610.1"/>
    </source>
</evidence>